<dbReference type="InterPro" id="IPR020843">
    <property type="entry name" value="ER"/>
</dbReference>
<dbReference type="PANTHER" id="PTHR43205">
    <property type="entry name" value="PROSTAGLANDIN REDUCTASE"/>
    <property type="match status" value="1"/>
</dbReference>
<proteinExistence type="predicted"/>
<dbReference type="Gene3D" id="3.90.180.10">
    <property type="entry name" value="Medium-chain alcohol dehydrogenases, catalytic domain"/>
    <property type="match status" value="1"/>
</dbReference>
<dbReference type="InterPro" id="IPR045010">
    <property type="entry name" value="MDR_fam"/>
</dbReference>
<feature type="domain" description="Enoyl reductase (ER)" evidence="2">
    <location>
        <begin position="20"/>
        <end position="336"/>
    </location>
</feature>
<dbReference type="CDD" id="cd05288">
    <property type="entry name" value="PGDH"/>
    <property type="match status" value="1"/>
</dbReference>
<keyword evidence="4" id="KW-1185">Reference proteome</keyword>
<evidence type="ECO:0000313" key="4">
    <source>
        <dbReference type="Proteomes" id="UP001500843"/>
    </source>
</evidence>
<name>A0ABP8Y360_9MICO</name>
<dbReference type="Pfam" id="PF16884">
    <property type="entry name" value="ADH_N_2"/>
    <property type="match status" value="1"/>
</dbReference>
<dbReference type="InterPro" id="IPR041694">
    <property type="entry name" value="ADH_N_2"/>
</dbReference>
<keyword evidence="1" id="KW-0560">Oxidoreductase</keyword>
<dbReference type="PANTHER" id="PTHR43205:SF7">
    <property type="entry name" value="PROSTAGLANDIN REDUCTASE 1"/>
    <property type="match status" value="1"/>
</dbReference>
<sequence>MTFDAATQATEVRLASRPHGTPTLDAFAIVDTEIPVPAPGQILVRNLVMSVDPAMRGRMRDVKSYVAPFEVGKVMSGGAVGEVIESTVDDFRPGDHVLHQLGWRTHAVVDAAKALKVDGSVAPLSSYLGVLGMPGLTAYAGLLESAEFQAGDTVFVSGAAGAVGSVVGQLAKLKGAARVIGSAGSAEKVRYLVDELGFDVAFNYKDGPVRDQLRDAAPDGIDVYFDNVGGDHLEAAIDSINLHGRIAVCGMISQYNATEPTPAPRNLGQIIAKRFTMRGLLVLDHAGLREQFLAEVAPLVASGRLTYSETFVDGIRNAPEAFLGLLSGANTGKMLVRLEGAGPGGPDVS</sequence>
<dbReference type="InterPro" id="IPR013149">
    <property type="entry name" value="ADH-like_C"/>
</dbReference>
<dbReference type="SUPFAM" id="SSF51735">
    <property type="entry name" value="NAD(P)-binding Rossmann-fold domains"/>
    <property type="match status" value="1"/>
</dbReference>
<protein>
    <submittedName>
        <fullName evidence="3">NADP-dependent oxidoreductase</fullName>
    </submittedName>
</protein>
<accession>A0ABP8Y360</accession>
<dbReference type="Gene3D" id="3.40.50.720">
    <property type="entry name" value="NAD(P)-binding Rossmann-like Domain"/>
    <property type="match status" value="1"/>
</dbReference>
<organism evidence="3 4">
    <name type="scientific">Promicromonospora umidemergens</name>
    <dbReference type="NCBI Taxonomy" id="629679"/>
    <lineage>
        <taxon>Bacteria</taxon>
        <taxon>Bacillati</taxon>
        <taxon>Actinomycetota</taxon>
        <taxon>Actinomycetes</taxon>
        <taxon>Micrococcales</taxon>
        <taxon>Promicromonosporaceae</taxon>
        <taxon>Promicromonospora</taxon>
    </lineage>
</organism>
<evidence type="ECO:0000256" key="1">
    <source>
        <dbReference type="ARBA" id="ARBA00023002"/>
    </source>
</evidence>
<dbReference type="SMART" id="SM00829">
    <property type="entry name" value="PKS_ER"/>
    <property type="match status" value="1"/>
</dbReference>
<evidence type="ECO:0000313" key="3">
    <source>
        <dbReference type="EMBL" id="GAA4719133.1"/>
    </source>
</evidence>
<reference evidence="4" key="1">
    <citation type="journal article" date="2019" name="Int. J. Syst. Evol. Microbiol.">
        <title>The Global Catalogue of Microorganisms (GCM) 10K type strain sequencing project: providing services to taxonomists for standard genome sequencing and annotation.</title>
        <authorList>
            <consortium name="The Broad Institute Genomics Platform"/>
            <consortium name="The Broad Institute Genome Sequencing Center for Infectious Disease"/>
            <person name="Wu L."/>
            <person name="Ma J."/>
        </authorList>
    </citation>
    <scope>NUCLEOTIDE SEQUENCE [LARGE SCALE GENOMIC DNA]</scope>
    <source>
        <strain evidence="4">JCM 17975</strain>
    </source>
</reference>
<dbReference type="EMBL" id="BAABHM010000031">
    <property type="protein sequence ID" value="GAA4719133.1"/>
    <property type="molecule type" value="Genomic_DNA"/>
</dbReference>
<dbReference type="Proteomes" id="UP001500843">
    <property type="component" value="Unassembled WGS sequence"/>
</dbReference>
<dbReference type="SUPFAM" id="SSF50129">
    <property type="entry name" value="GroES-like"/>
    <property type="match status" value="1"/>
</dbReference>
<dbReference type="InterPro" id="IPR036291">
    <property type="entry name" value="NAD(P)-bd_dom_sf"/>
</dbReference>
<evidence type="ECO:0000259" key="2">
    <source>
        <dbReference type="SMART" id="SM00829"/>
    </source>
</evidence>
<gene>
    <name evidence="3" type="ORF">GCM10023198_48610</name>
</gene>
<comment type="caution">
    <text evidence="3">The sequence shown here is derived from an EMBL/GenBank/DDBJ whole genome shotgun (WGS) entry which is preliminary data.</text>
</comment>
<dbReference type="RefSeq" id="WP_253878048.1">
    <property type="nucleotide sequence ID" value="NZ_BAABHM010000031.1"/>
</dbReference>
<dbReference type="Pfam" id="PF00107">
    <property type="entry name" value="ADH_zinc_N"/>
    <property type="match status" value="1"/>
</dbReference>
<dbReference type="InterPro" id="IPR011032">
    <property type="entry name" value="GroES-like_sf"/>
</dbReference>